<gene>
    <name evidence="2" type="ORF">FA13DRAFT_1324897</name>
</gene>
<feature type="region of interest" description="Disordered" evidence="1">
    <location>
        <begin position="25"/>
        <end position="84"/>
    </location>
</feature>
<sequence>MASMTTTTQGRVFLQFHSPSLCLSLGTITPSASTAPFSQSPRPHPHFKHTLYPHPLDMPSTSSIRRTARDHDDDGRRTPSNPVQ</sequence>
<feature type="compositionally biased region" description="Polar residues" evidence="1">
    <location>
        <begin position="26"/>
        <end position="41"/>
    </location>
</feature>
<evidence type="ECO:0000313" key="3">
    <source>
        <dbReference type="Proteomes" id="UP000298030"/>
    </source>
</evidence>
<comment type="caution">
    <text evidence="2">The sequence shown here is derived from an EMBL/GenBank/DDBJ whole genome shotgun (WGS) entry which is preliminary data.</text>
</comment>
<keyword evidence="3" id="KW-1185">Reference proteome</keyword>
<organism evidence="2 3">
    <name type="scientific">Coprinellus micaceus</name>
    <name type="common">Glistening ink-cap mushroom</name>
    <name type="synonym">Coprinus micaceus</name>
    <dbReference type="NCBI Taxonomy" id="71717"/>
    <lineage>
        <taxon>Eukaryota</taxon>
        <taxon>Fungi</taxon>
        <taxon>Dikarya</taxon>
        <taxon>Basidiomycota</taxon>
        <taxon>Agaricomycotina</taxon>
        <taxon>Agaricomycetes</taxon>
        <taxon>Agaricomycetidae</taxon>
        <taxon>Agaricales</taxon>
        <taxon>Agaricineae</taxon>
        <taxon>Psathyrellaceae</taxon>
        <taxon>Coprinellus</taxon>
    </lineage>
</organism>
<dbReference type="AlphaFoldDB" id="A0A4Y7SSQ7"/>
<name>A0A4Y7SSQ7_COPMI</name>
<dbReference type="EMBL" id="QPFP01000068">
    <property type="protein sequence ID" value="TEB24299.1"/>
    <property type="molecule type" value="Genomic_DNA"/>
</dbReference>
<accession>A0A4Y7SSQ7</accession>
<dbReference type="Proteomes" id="UP000298030">
    <property type="component" value="Unassembled WGS sequence"/>
</dbReference>
<proteinExistence type="predicted"/>
<evidence type="ECO:0000256" key="1">
    <source>
        <dbReference type="SAM" id="MobiDB-lite"/>
    </source>
</evidence>
<reference evidence="2 3" key="1">
    <citation type="journal article" date="2019" name="Nat. Ecol. Evol.">
        <title>Megaphylogeny resolves global patterns of mushroom evolution.</title>
        <authorList>
            <person name="Varga T."/>
            <person name="Krizsan K."/>
            <person name="Foldi C."/>
            <person name="Dima B."/>
            <person name="Sanchez-Garcia M."/>
            <person name="Sanchez-Ramirez S."/>
            <person name="Szollosi G.J."/>
            <person name="Szarkandi J.G."/>
            <person name="Papp V."/>
            <person name="Albert L."/>
            <person name="Andreopoulos W."/>
            <person name="Angelini C."/>
            <person name="Antonin V."/>
            <person name="Barry K.W."/>
            <person name="Bougher N.L."/>
            <person name="Buchanan P."/>
            <person name="Buyck B."/>
            <person name="Bense V."/>
            <person name="Catcheside P."/>
            <person name="Chovatia M."/>
            <person name="Cooper J."/>
            <person name="Damon W."/>
            <person name="Desjardin D."/>
            <person name="Finy P."/>
            <person name="Geml J."/>
            <person name="Haridas S."/>
            <person name="Hughes K."/>
            <person name="Justo A."/>
            <person name="Karasinski D."/>
            <person name="Kautmanova I."/>
            <person name="Kiss B."/>
            <person name="Kocsube S."/>
            <person name="Kotiranta H."/>
            <person name="LaButti K.M."/>
            <person name="Lechner B.E."/>
            <person name="Liimatainen K."/>
            <person name="Lipzen A."/>
            <person name="Lukacs Z."/>
            <person name="Mihaltcheva S."/>
            <person name="Morgado L.N."/>
            <person name="Niskanen T."/>
            <person name="Noordeloos M.E."/>
            <person name="Ohm R.A."/>
            <person name="Ortiz-Santana B."/>
            <person name="Ovrebo C."/>
            <person name="Racz N."/>
            <person name="Riley R."/>
            <person name="Savchenko A."/>
            <person name="Shiryaev A."/>
            <person name="Soop K."/>
            <person name="Spirin V."/>
            <person name="Szebenyi C."/>
            <person name="Tomsovsky M."/>
            <person name="Tulloss R.E."/>
            <person name="Uehling J."/>
            <person name="Grigoriev I.V."/>
            <person name="Vagvolgyi C."/>
            <person name="Papp T."/>
            <person name="Martin F.M."/>
            <person name="Miettinen O."/>
            <person name="Hibbett D.S."/>
            <person name="Nagy L.G."/>
        </authorList>
    </citation>
    <scope>NUCLEOTIDE SEQUENCE [LARGE SCALE GENOMIC DNA]</scope>
    <source>
        <strain evidence="2 3">FP101781</strain>
    </source>
</reference>
<protein>
    <submittedName>
        <fullName evidence="2">Uncharacterized protein</fullName>
    </submittedName>
</protein>
<evidence type="ECO:0000313" key="2">
    <source>
        <dbReference type="EMBL" id="TEB24299.1"/>
    </source>
</evidence>
<feature type="compositionally biased region" description="Basic and acidic residues" evidence="1">
    <location>
        <begin position="67"/>
        <end position="77"/>
    </location>
</feature>